<keyword evidence="3" id="KW-1185">Reference proteome</keyword>
<dbReference type="Proteomes" id="UP000010846">
    <property type="component" value="Chromosome"/>
</dbReference>
<evidence type="ECO:0000313" key="3">
    <source>
        <dbReference type="Proteomes" id="UP000010846"/>
    </source>
</evidence>
<dbReference type="Gene3D" id="3.40.30.10">
    <property type="entry name" value="Glutaredoxin"/>
    <property type="match status" value="1"/>
</dbReference>
<gene>
    <name evidence="2" type="ordered locus">Halru_1461</name>
</gene>
<dbReference type="InterPro" id="IPR013766">
    <property type="entry name" value="Thioredoxin_domain"/>
</dbReference>
<evidence type="ECO:0000259" key="1">
    <source>
        <dbReference type="PROSITE" id="PS51352"/>
    </source>
</evidence>
<proteinExistence type="predicted"/>
<dbReference type="KEGG" id="hru:Halru_1461"/>
<accession>L0ICW4</accession>
<feature type="domain" description="Thioredoxin" evidence="1">
    <location>
        <begin position="1"/>
        <end position="126"/>
    </location>
</feature>
<protein>
    <submittedName>
        <fullName evidence="2">Thioredoxin</fullName>
    </submittedName>
</protein>
<sequence length="126" mass="13904">MQLETLRPNPAWDDASYEDVVETIEAHRGDLTYRIWGADWCGDCRSTLPDFGAALEAASIPDDRIDVRPVDQDKAGEGVDAYGIEYIPTIVVETDDGTEVGRFVESEPVPPATYLADAIEEWAETV</sequence>
<dbReference type="EMBL" id="CP003050">
    <property type="protein sequence ID" value="AGB16071.1"/>
    <property type="molecule type" value="Genomic_DNA"/>
</dbReference>
<dbReference type="RefSeq" id="WP_015300717.1">
    <property type="nucleotide sequence ID" value="NC_019964.1"/>
</dbReference>
<dbReference type="AlphaFoldDB" id="L0ICW4"/>
<organism evidence="2 3">
    <name type="scientific">Halovivax ruber (strain DSM 18193 / JCM 13892 / XH-70)</name>
    <dbReference type="NCBI Taxonomy" id="797302"/>
    <lineage>
        <taxon>Archaea</taxon>
        <taxon>Methanobacteriati</taxon>
        <taxon>Methanobacteriota</taxon>
        <taxon>Stenosarchaea group</taxon>
        <taxon>Halobacteria</taxon>
        <taxon>Halobacteriales</taxon>
        <taxon>Natrialbaceae</taxon>
        <taxon>Halovivax</taxon>
    </lineage>
</organism>
<evidence type="ECO:0000313" key="2">
    <source>
        <dbReference type="EMBL" id="AGB16071.1"/>
    </source>
</evidence>
<dbReference type="SUPFAM" id="SSF52833">
    <property type="entry name" value="Thioredoxin-like"/>
    <property type="match status" value="1"/>
</dbReference>
<name>L0ICW4_HALRX</name>
<reference evidence="2" key="1">
    <citation type="submission" date="2011-09" db="EMBL/GenBank/DDBJ databases">
        <title>Complete sequence of Halovivax ruber XH-70.</title>
        <authorList>
            <consortium name="US DOE Joint Genome Institute"/>
            <person name="Lucas S."/>
            <person name="Han J."/>
            <person name="Lapidus A."/>
            <person name="Cheng J.-F."/>
            <person name="Goodwin L."/>
            <person name="Pitluck S."/>
            <person name="Peters L."/>
            <person name="Mikhailova N."/>
            <person name="Davenport K."/>
            <person name="Detter J.C."/>
            <person name="Han C."/>
            <person name="Tapia R."/>
            <person name="Land M."/>
            <person name="Hauser L."/>
            <person name="Kyrpides N."/>
            <person name="Ivanova N."/>
            <person name="Pagani I."/>
            <person name="Sproer C."/>
            <person name="Anderson I."/>
            <person name="Woyke T."/>
        </authorList>
    </citation>
    <scope>NUCLEOTIDE SEQUENCE</scope>
    <source>
        <strain evidence="2">XH-70</strain>
    </source>
</reference>
<dbReference type="eggNOG" id="arCOG04633">
    <property type="taxonomic scope" value="Archaea"/>
</dbReference>
<dbReference type="GeneID" id="14376249"/>
<dbReference type="HOGENOM" id="CLU_135995_0_0_2"/>
<dbReference type="InterPro" id="IPR036249">
    <property type="entry name" value="Thioredoxin-like_sf"/>
</dbReference>
<dbReference type="STRING" id="797302.Halru_1461"/>
<dbReference type="Pfam" id="PF14595">
    <property type="entry name" value="Thioredoxin_9"/>
    <property type="match status" value="1"/>
</dbReference>
<dbReference type="CDD" id="cd02947">
    <property type="entry name" value="TRX_family"/>
    <property type="match status" value="1"/>
</dbReference>
<dbReference type="OrthoDB" id="195058at2157"/>
<dbReference type="PROSITE" id="PS51352">
    <property type="entry name" value="THIOREDOXIN_2"/>
    <property type="match status" value="1"/>
</dbReference>